<feature type="domain" description="Alpha-D-phosphohexomutase alpha/beta/alpha" evidence="9">
    <location>
        <begin position="282"/>
        <end position="393"/>
    </location>
</feature>
<evidence type="ECO:0000259" key="8">
    <source>
        <dbReference type="Pfam" id="PF02879"/>
    </source>
</evidence>
<evidence type="ECO:0000259" key="7">
    <source>
        <dbReference type="Pfam" id="PF02878"/>
    </source>
</evidence>
<comment type="similarity">
    <text evidence="2">Belongs to the phosphohexose mutase family.</text>
</comment>
<dbReference type="EMBL" id="FQUG01000006">
    <property type="protein sequence ID" value="SHF00872.1"/>
    <property type="molecule type" value="Genomic_DNA"/>
</dbReference>
<dbReference type="Proteomes" id="UP000184404">
    <property type="component" value="Unassembled WGS sequence"/>
</dbReference>
<dbReference type="Pfam" id="PF02880">
    <property type="entry name" value="PGM_PMM_III"/>
    <property type="match status" value="1"/>
</dbReference>
<dbReference type="Pfam" id="PF02879">
    <property type="entry name" value="PGM_PMM_II"/>
    <property type="match status" value="1"/>
</dbReference>
<evidence type="ECO:0000256" key="2">
    <source>
        <dbReference type="ARBA" id="ARBA00010231"/>
    </source>
</evidence>
<organism evidence="10 11">
    <name type="scientific">Schwartzia succinivorans DSM 10502</name>
    <dbReference type="NCBI Taxonomy" id="1123243"/>
    <lineage>
        <taxon>Bacteria</taxon>
        <taxon>Bacillati</taxon>
        <taxon>Bacillota</taxon>
        <taxon>Negativicutes</taxon>
        <taxon>Selenomonadales</taxon>
        <taxon>Selenomonadaceae</taxon>
        <taxon>Schwartzia</taxon>
    </lineage>
</organism>
<gene>
    <name evidence="10" type="ORF">SAMN02745190_01631</name>
</gene>
<dbReference type="InterPro" id="IPR005845">
    <property type="entry name" value="A-D-PHexomutase_a/b/a-II"/>
</dbReference>
<dbReference type="InterPro" id="IPR005844">
    <property type="entry name" value="A-D-PHexomutase_a/b/a-I"/>
</dbReference>
<dbReference type="InterPro" id="IPR016055">
    <property type="entry name" value="A-D-PHexomutase_a/b/a-I/II/III"/>
</dbReference>
<evidence type="ECO:0000256" key="5">
    <source>
        <dbReference type="ARBA" id="ARBA00022842"/>
    </source>
</evidence>
<dbReference type="GO" id="GO:0046872">
    <property type="term" value="F:metal ion binding"/>
    <property type="evidence" value="ECO:0007669"/>
    <property type="project" value="UniProtKB-KW"/>
</dbReference>
<dbReference type="InterPro" id="IPR005846">
    <property type="entry name" value="A-D-PHexomutase_a/b/a-III"/>
</dbReference>
<evidence type="ECO:0000256" key="6">
    <source>
        <dbReference type="ARBA" id="ARBA00023235"/>
    </source>
</evidence>
<dbReference type="GO" id="GO:0004615">
    <property type="term" value="F:phosphomannomutase activity"/>
    <property type="evidence" value="ECO:0007669"/>
    <property type="project" value="TreeGrafter"/>
</dbReference>
<keyword evidence="4" id="KW-0479">Metal-binding</keyword>
<dbReference type="CDD" id="cd03089">
    <property type="entry name" value="PMM_PGM"/>
    <property type="match status" value="1"/>
</dbReference>
<dbReference type="OrthoDB" id="9806956at2"/>
<evidence type="ECO:0000313" key="10">
    <source>
        <dbReference type="EMBL" id="SHF00872.1"/>
    </source>
</evidence>
<evidence type="ECO:0000256" key="1">
    <source>
        <dbReference type="ARBA" id="ARBA00001946"/>
    </source>
</evidence>
<evidence type="ECO:0000256" key="3">
    <source>
        <dbReference type="ARBA" id="ARBA00022553"/>
    </source>
</evidence>
<dbReference type="Gene3D" id="3.40.120.10">
    <property type="entry name" value="Alpha-D-Glucose-1,6-Bisphosphate, subunit A, domain 3"/>
    <property type="match status" value="3"/>
</dbReference>
<evidence type="ECO:0000259" key="9">
    <source>
        <dbReference type="Pfam" id="PF02880"/>
    </source>
</evidence>
<proteinExistence type="inferred from homology"/>
<dbReference type="InterPro" id="IPR050060">
    <property type="entry name" value="Phosphoglucosamine_mutase"/>
</dbReference>
<dbReference type="SUPFAM" id="SSF53738">
    <property type="entry name" value="Phosphoglucomutase, first 3 domains"/>
    <property type="match status" value="3"/>
</dbReference>
<feature type="domain" description="Alpha-D-phosphohexomutase alpha/beta/alpha" evidence="7">
    <location>
        <begin position="13"/>
        <end position="142"/>
    </location>
</feature>
<keyword evidence="5" id="KW-0460">Magnesium</keyword>
<dbReference type="AlphaFoldDB" id="A0A1M4Y5Z3"/>
<reference evidence="10 11" key="1">
    <citation type="submission" date="2016-11" db="EMBL/GenBank/DDBJ databases">
        <authorList>
            <person name="Jaros S."/>
            <person name="Januszkiewicz K."/>
            <person name="Wedrychowicz H."/>
        </authorList>
    </citation>
    <scope>NUCLEOTIDE SEQUENCE [LARGE SCALE GENOMIC DNA]</scope>
    <source>
        <strain evidence="10 11">DSM 10502</strain>
    </source>
</reference>
<keyword evidence="6" id="KW-0413">Isomerase</keyword>
<evidence type="ECO:0000313" key="11">
    <source>
        <dbReference type="Proteomes" id="UP000184404"/>
    </source>
</evidence>
<dbReference type="Gene3D" id="3.30.310.50">
    <property type="entry name" value="Alpha-D-phosphohexomutase, C-terminal domain"/>
    <property type="match status" value="1"/>
</dbReference>
<sequence length="498" mass="53794">MVDEKMLLKLQNGSDVRGVAMEGVEGENVNLTPDVVNRIAGSFVQWLEKRTGKPARELTVAVGNDSRITADSLRYEALQAIAATGARALDCGLASTPAMFMSIIFEETQADGSIMLTASHLPFNRNGMKFFTKDGGLEKADIKELLTSAVTILPQSTDRGAHPCALITRYARFLRDKIRDGIGEDSQPLKGMHIIVDAGNGAGGFFATEVLEPLGADISGSQFLEPDGHFPNHIPNPENKEAMEAIQSAVRKNRADLGLIFDTDVDRMSAVLSDGREICRNALIAMMAAILAPDYPGSTIVTDSVTSDELTVFLEKELGLKHHRFQRGYKNVINESIRLDKEGVVSPLAIETSGHGALSENYYLDDGAFLAVKLLIAAAKLHNEGKDLGSLVATLREPAESKEIRLPVTAEDAHAAGDVVLVELEKRAKAAGIGIASPSYEGVRLIFPQGWALLRMSLHDPLMPMNVEGREKGSVAEIIKKMAELLDGLEGLDISKLK</sequence>
<dbReference type="InterPro" id="IPR036900">
    <property type="entry name" value="A-D-PHexomutase_C_sf"/>
</dbReference>
<dbReference type="PANTHER" id="PTHR42946">
    <property type="entry name" value="PHOSPHOHEXOSE MUTASE"/>
    <property type="match status" value="1"/>
</dbReference>
<accession>A0A1M4Y5Z3</accession>
<dbReference type="Pfam" id="PF02878">
    <property type="entry name" value="PGM_PMM_I"/>
    <property type="match status" value="1"/>
</dbReference>
<protein>
    <submittedName>
        <fullName evidence="10">Phosphomannomutase</fullName>
    </submittedName>
</protein>
<dbReference type="RefSeq" id="WP_094756552.1">
    <property type="nucleotide sequence ID" value="NZ_FQUG01000006.1"/>
</dbReference>
<dbReference type="STRING" id="1123243.SAMN02745190_01631"/>
<dbReference type="InterPro" id="IPR005841">
    <property type="entry name" value="Alpha-D-phosphohexomutase_SF"/>
</dbReference>
<feature type="domain" description="Alpha-D-phosphohexomutase alpha/beta/alpha" evidence="8">
    <location>
        <begin position="175"/>
        <end position="274"/>
    </location>
</feature>
<comment type="cofactor">
    <cofactor evidence="1">
        <name>Mg(2+)</name>
        <dbReference type="ChEBI" id="CHEBI:18420"/>
    </cofactor>
</comment>
<dbReference type="PANTHER" id="PTHR42946:SF1">
    <property type="entry name" value="PHOSPHOGLUCOMUTASE (ALPHA-D-GLUCOSE-1,6-BISPHOSPHATE-DEPENDENT)"/>
    <property type="match status" value="1"/>
</dbReference>
<keyword evidence="11" id="KW-1185">Reference proteome</keyword>
<dbReference type="FunFam" id="3.40.120.10:FF:000010">
    <property type="entry name" value="phosphomannomutase/phosphoglucomutase isoform X1"/>
    <property type="match status" value="1"/>
</dbReference>
<keyword evidence="3" id="KW-0597">Phosphoprotein</keyword>
<evidence type="ECO:0000256" key="4">
    <source>
        <dbReference type="ARBA" id="ARBA00022723"/>
    </source>
</evidence>
<dbReference type="GO" id="GO:0005975">
    <property type="term" value="P:carbohydrate metabolic process"/>
    <property type="evidence" value="ECO:0007669"/>
    <property type="project" value="InterPro"/>
</dbReference>
<dbReference type="SUPFAM" id="SSF55957">
    <property type="entry name" value="Phosphoglucomutase, C-terminal domain"/>
    <property type="match status" value="1"/>
</dbReference>
<dbReference type="PRINTS" id="PR00509">
    <property type="entry name" value="PGMPMM"/>
</dbReference>
<name>A0A1M4Y5Z3_9FIRM</name>